<evidence type="ECO:0000313" key="2">
    <source>
        <dbReference type="EMBL" id="AEP36213.1"/>
    </source>
</evidence>
<dbReference type="EMBL" id="CP003059">
    <property type="protein sequence ID" value="AEP36213.1"/>
    <property type="molecule type" value="Genomic_DNA"/>
</dbReference>
<dbReference type="RefSeq" id="WP_014111111.1">
    <property type="nucleotide sequence ID" value="NC_016043.1"/>
</dbReference>
<name>G4QCT3_TAYAM</name>
<reference evidence="2 3" key="2">
    <citation type="journal article" date="2012" name="PLoS ONE">
        <title>Genomic characterization of the taylorella genus.</title>
        <authorList>
            <person name="Hebert L."/>
            <person name="Moumen B."/>
            <person name="Pons N."/>
            <person name="Duquesne F."/>
            <person name="Breuil M.F."/>
            <person name="Goux D."/>
            <person name="Batto J.M."/>
            <person name="Laugier C."/>
            <person name="Renault P."/>
            <person name="Petry S."/>
        </authorList>
    </citation>
    <scope>NUCLEOTIDE SEQUENCE [LARGE SCALE GENOMIC DNA]</scope>
    <source>
        <strain evidence="2 3">MCE3</strain>
    </source>
</reference>
<evidence type="ECO:0000313" key="3">
    <source>
        <dbReference type="Proteomes" id="UP000009284"/>
    </source>
</evidence>
<feature type="region of interest" description="Disordered" evidence="1">
    <location>
        <begin position="1"/>
        <end position="27"/>
    </location>
</feature>
<evidence type="ECO:0000256" key="1">
    <source>
        <dbReference type="SAM" id="MobiDB-lite"/>
    </source>
</evidence>
<dbReference type="Proteomes" id="UP000009284">
    <property type="component" value="Chromosome"/>
</dbReference>
<dbReference type="HOGENOM" id="CLU_3174184_0_0_4"/>
<feature type="compositionally biased region" description="Gly residues" evidence="1">
    <location>
        <begin position="1"/>
        <end position="12"/>
    </location>
</feature>
<gene>
    <name evidence="2" type="ordered locus">TASI_0438</name>
</gene>
<keyword evidence="3" id="KW-1185">Reference proteome</keyword>
<protein>
    <submittedName>
        <fullName evidence="2">Uncharacterized protein</fullName>
    </submittedName>
</protein>
<organism evidence="2 3">
    <name type="scientific">Taylorella asinigenitalis (strain MCE3)</name>
    <dbReference type="NCBI Taxonomy" id="1008459"/>
    <lineage>
        <taxon>Bacteria</taxon>
        <taxon>Pseudomonadati</taxon>
        <taxon>Pseudomonadota</taxon>
        <taxon>Betaproteobacteria</taxon>
        <taxon>Burkholderiales</taxon>
        <taxon>Alcaligenaceae</taxon>
        <taxon>Taylorella</taxon>
    </lineage>
</organism>
<reference key="1">
    <citation type="submission" date="2011-09" db="EMBL/GenBank/DDBJ databases">
        <title>Genomic characterization of the Taylorella genus.</title>
        <authorList>
            <person name="Hebert L."/>
            <person name="Moumen B."/>
            <person name="Pons N."/>
            <person name="Duquesne F."/>
            <person name="Breuil M.-F."/>
            <person name="Goux D."/>
            <person name="Batto J.-M."/>
            <person name="Renault P."/>
            <person name="Laugier C."/>
            <person name="Petry S."/>
        </authorList>
    </citation>
    <scope>NUCLEOTIDE SEQUENCE</scope>
    <source>
        <strain>MCE3</strain>
    </source>
</reference>
<sequence length="47" mass="5376">MYRKTGGCGGCSGMPVRRPQNKTNKKFQEQKYKETLNTNGLLKKNNK</sequence>
<accession>G4QCT3</accession>
<dbReference type="AlphaFoldDB" id="G4QCT3"/>
<dbReference type="KEGG" id="tas:TASI_0438"/>
<proteinExistence type="predicted"/>